<dbReference type="OrthoDB" id="9776919at2"/>
<dbReference type="Pfam" id="PF00733">
    <property type="entry name" value="Asn_synthase"/>
    <property type="match status" value="1"/>
</dbReference>
<dbReference type="PANTHER" id="PTHR43169:SF2">
    <property type="entry name" value="NAD_GMP SYNTHASE DOMAIN-CONTAINING PROTEIN"/>
    <property type="match status" value="1"/>
</dbReference>
<gene>
    <name evidence="3" type="ORF">SAMN05216233_1282</name>
</gene>
<dbReference type="Gene3D" id="3.40.50.620">
    <property type="entry name" value="HUPs"/>
    <property type="match status" value="1"/>
</dbReference>
<dbReference type="InterPro" id="IPR005232">
    <property type="entry name" value="LarE"/>
</dbReference>
<name>A0A1G5JBV1_9BACT</name>
<dbReference type="InterPro" id="IPR001962">
    <property type="entry name" value="Asn_synthase"/>
</dbReference>
<dbReference type="STRING" id="419481.SAMN05216233_1282"/>
<dbReference type="GO" id="GO:0006529">
    <property type="term" value="P:asparagine biosynthetic process"/>
    <property type="evidence" value="ECO:0007669"/>
    <property type="project" value="InterPro"/>
</dbReference>
<dbReference type="EMBL" id="FMUX01000028">
    <property type="protein sequence ID" value="SCY85782.1"/>
    <property type="molecule type" value="Genomic_DNA"/>
</dbReference>
<dbReference type="NCBIfam" id="TIGR00268">
    <property type="entry name" value="ATP-dependent sacrificial sulfur transferase LarE"/>
    <property type="match status" value="1"/>
</dbReference>
<evidence type="ECO:0000313" key="4">
    <source>
        <dbReference type="Proteomes" id="UP000198870"/>
    </source>
</evidence>
<dbReference type="PIRSF" id="PIRSF006661">
    <property type="entry name" value="PP-lp_UCP006661"/>
    <property type="match status" value="1"/>
</dbReference>
<organism evidence="3 4">
    <name type="scientific">Desulfoluna spongiiphila</name>
    <dbReference type="NCBI Taxonomy" id="419481"/>
    <lineage>
        <taxon>Bacteria</taxon>
        <taxon>Pseudomonadati</taxon>
        <taxon>Thermodesulfobacteriota</taxon>
        <taxon>Desulfobacteria</taxon>
        <taxon>Desulfobacterales</taxon>
        <taxon>Desulfolunaceae</taxon>
        <taxon>Desulfoluna</taxon>
    </lineage>
</organism>
<dbReference type="AlphaFoldDB" id="A0A1G5JBV1"/>
<dbReference type="GO" id="GO:0004066">
    <property type="term" value="F:asparagine synthase (glutamine-hydrolyzing) activity"/>
    <property type="evidence" value="ECO:0007669"/>
    <property type="project" value="InterPro"/>
</dbReference>
<evidence type="ECO:0000313" key="3">
    <source>
        <dbReference type="EMBL" id="SCY85782.1"/>
    </source>
</evidence>
<reference evidence="3 4" key="1">
    <citation type="submission" date="2016-10" db="EMBL/GenBank/DDBJ databases">
        <authorList>
            <person name="de Groot N.N."/>
        </authorList>
    </citation>
    <scope>NUCLEOTIDE SEQUENCE [LARGE SCALE GENOMIC DNA]</scope>
    <source>
        <strain evidence="3 4">AA1</strain>
    </source>
</reference>
<dbReference type="InterPro" id="IPR014729">
    <property type="entry name" value="Rossmann-like_a/b/a_fold"/>
</dbReference>
<dbReference type="GO" id="GO:0016783">
    <property type="term" value="F:sulfurtransferase activity"/>
    <property type="evidence" value="ECO:0007669"/>
    <property type="project" value="InterPro"/>
</dbReference>
<dbReference type="RefSeq" id="WP_092215227.1">
    <property type="nucleotide sequence ID" value="NZ_FMUX01000028.1"/>
</dbReference>
<proteinExistence type="predicted"/>
<sequence length="271" mass="29731">MKSSALKYESLLTRLKLYDSLAVAFSGGVDSTLLLKAAVDTLGENVVAVTSVSPVHARREIEAAKACAATLGVRHILYDPGMMEDKDFLENTPRRCYFCKRRMFMRMSNEVRALGVSNVVHGVNCDDLGDYRPGLKAAEELGIGAPMVDAGLFKAEIRELAEELGLSVARKPAMSCLATRIPYGEPITREALAMVEAAEATLDDLGFQQFRVRHHGDVARIEFSREDLARLFTESMMAQVVSGVRRAGYLHVAADLEGYGQGRMNRGLEDV</sequence>
<evidence type="ECO:0000259" key="2">
    <source>
        <dbReference type="Pfam" id="PF00733"/>
    </source>
</evidence>
<evidence type="ECO:0000256" key="1">
    <source>
        <dbReference type="PIRSR" id="PIRSR006661-1"/>
    </source>
</evidence>
<protein>
    <recommendedName>
        <fullName evidence="2">Asparagine synthetase domain-containing protein</fullName>
    </recommendedName>
</protein>
<dbReference type="CDD" id="cd01990">
    <property type="entry name" value="LarE-like"/>
    <property type="match status" value="1"/>
</dbReference>
<dbReference type="PANTHER" id="PTHR43169">
    <property type="entry name" value="EXSB FAMILY PROTEIN"/>
    <property type="match status" value="1"/>
</dbReference>
<dbReference type="SUPFAM" id="SSF52402">
    <property type="entry name" value="Adenine nucleotide alpha hydrolases-like"/>
    <property type="match status" value="1"/>
</dbReference>
<feature type="active site" description="Nucleophile and sulfur donor" evidence="1">
    <location>
        <position position="176"/>
    </location>
</feature>
<dbReference type="Proteomes" id="UP000198870">
    <property type="component" value="Unassembled WGS sequence"/>
</dbReference>
<keyword evidence="4" id="KW-1185">Reference proteome</keyword>
<dbReference type="InterPro" id="IPR052188">
    <property type="entry name" value="Ni-pincer_cofactor_biosynth"/>
</dbReference>
<feature type="domain" description="Asparagine synthetase" evidence="2">
    <location>
        <begin position="19"/>
        <end position="103"/>
    </location>
</feature>
<accession>A0A1G5JBV1</accession>